<reference evidence="2" key="1">
    <citation type="submission" date="2023-06" db="EMBL/GenBank/DDBJ databases">
        <authorList>
            <person name="Kurt Z."/>
        </authorList>
    </citation>
    <scope>NUCLEOTIDE SEQUENCE</scope>
</reference>
<feature type="chain" id="PRO_5041683779" evidence="1">
    <location>
        <begin position="20"/>
        <end position="684"/>
    </location>
</feature>
<dbReference type="EMBL" id="CAXDID020000516">
    <property type="protein sequence ID" value="CAL6099095.1"/>
    <property type="molecule type" value="Genomic_DNA"/>
</dbReference>
<evidence type="ECO:0000313" key="4">
    <source>
        <dbReference type="Proteomes" id="UP001642409"/>
    </source>
</evidence>
<name>A0AA86TWP3_9EUKA</name>
<reference evidence="3 4" key="2">
    <citation type="submission" date="2024-07" db="EMBL/GenBank/DDBJ databases">
        <authorList>
            <person name="Akdeniz Z."/>
        </authorList>
    </citation>
    <scope>NUCLEOTIDE SEQUENCE [LARGE SCALE GENOMIC DNA]</scope>
</reference>
<dbReference type="AlphaFoldDB" id="A0AA86TWP3"/>
<proteinExistence type="predicted"/>
<dbReference type="EMBL" id="CATOUU010000443">
    <property type="protein sequence ID" value="CAI9929862.1"/>
    <property type="molecule type" value="Genomic_DNA"/>
</dbReference>
<dbReference type="Proteomes" id="UP001642409">
    <property type="component" value="Unassembled WGS sequence"/>
</dbReference>
<organism evidence="2">
    <name type="scientific">Hexamita inflata</name>
    <dbReference type="NCBI Taxonomy" id="28002"/>
    <lineage>
        <taxon>Eukaryota</taxon>
        <taxon>Metamonada</taxon>
        <taxon>Diplomonadida</taxon>
        <taxon>Hexamitidae</taxon>
        <taxon>Hexamitinae</taxon>
        <taxon>Hexamita</taxon>
    </lineage>
</organism>
<comment type="caution">
    <text evidence="2">The sequence shown here is derived from an EMBL/GenBank/DDBJ whole genome shotgun (WGS) entry which is preliminary data.</text>
</comment>
<accession>A0AA86TWP3</accession>
<keyword evidence="1" id="KW-0732">Signal</keyword>
<keyword evidence="4" id="KW-1185">Reference proteome</keyword>
<sequence length="684" mass="75687">MLLISQLQVIVLLCKPVSFKAGQSSVSTQICNNQLTRNAKTLGFCLKEYSLSNRVQTAVISYSPANFVHFSLYTTSTQGFVLNLSYSIRDLPSFALFGLTQTIDLQRSNIFVRITQELAESTLLCFSCAMSSNSSEFSFVSFGVNVSGIVFSPKTFKMNQSMIQFRLNGVNVGGLIMLAENINIQMVECKISGYADQYSISGSIVAFIFEQVALIVDNVKICVNVQNFGQGTLSQSGEISVSCNICMEGIYTYGLCQISLEFGTVEYSKQICSQSFVFDGEKCTCSQGEVVNQTICVNLVSSVNLLYQQQSLINNQFSDLNYRTEVLESITKDIKNSLEPIKLDIFTLQQLSKQTQNNITEQLNITELEQYIKNNVTKTHNNIMTNISKLEIRIQDNQTILSNQVSTLNTSSMAIIQNITFLNKTIMDYQAQNSLIAKNISILNIALIDSNLQIKQQQQAIAFLNHQIQCLNSGVKGIQLIFGQCKCPNGYLIIDNSCQLDQSNNSICNIQIYKYEFDIQIITSQITSANNFSIGYVFDASNYIQNAFIDVSDSVYTSVRPLFQSQSTFINLKIQFGTQFLSGGSFIISLCTSIAINSMNIISKPSSQITVTSQLNILTSYSTSANIKNLLLNINIAPSSGNVTLISNINGELNVSGYQVLGVYNSTLTISLIGLNIYSKLLLT</sequence>
<evidence type="ECO:0000313" key="3">
    <source>
        <dbReference type="EMBL" id="CAL6099095.1"/>
    </source>
</evidence>
<evidence type="ECO:0000256" key="1">
    <source>
        <dbReference type="SAM" id="SignalP"/>
    </source>
</evidence>
<gene>
    <name evidence="2" type="ORF">HINF_LOCUS17507</name>
    <name evidence="3" type="ORF">HINF_LOCUS69919</name>
</gene>
<protein>
    <submittedName>
        <fullName evidence="3">Hypothetical_protein</fullName>
    </submittedName>
</protein>
<feature type="signal peptide" evidence="1">
    <location>
        <begin position="1"/>
        <end position="19"/>
    </location>
</feature>
<evidence type="ECO:0000313" key="2">
    <source>
        <dbReference type="EMBL" id="CAI9929862.1"/>
    </source>
</evidence>